<dbReference type="Pfam" id="PF13778">
    <property type="entry name" value="DUF4174"/>
    <property type="match status" value="1"/>
</dbReference>
<feature type="signal peptide" evidence="2">
    <location>
        <begin position="1"/>
        <end position="30"/>
    </location>
</feature>
<gene>
    <name evidence="4" type="ORF">TP2_03170</name>
</gene>
<dbReference type="Proteomes" id="UP000027432">
    <property type="component" value="Unassembled WGS sequence"/>
</dbReference>
<sequence>MEGSMISGMKAGISAAMLCAVGAGVNPAMADESLIEPLVVSRGDLSEYLWTNRVVLIFAPSAQDPDYRVASEMIVERRSGLRERDIVVLAETAPEQGGVLRVKFGVDGFRMLLIGKDGGIKMDEPAPIPAETLFATIDAMPMRQREMGEN</sequence>
<feature type="domain" description="DUF4174" evidence="3">
    <location>
        <begin position="45"/>
        <end position="146"/>
    </location>
</feature>
<keyword evidence="1 2" id="KW-0732">Signal</keyword>
<reference evidence="4 5" key="1">
    <citation type="submission" date="2013-07" db="EMBL/GenBank/DDBJ databases">
        <title>Thioclava pacifica DSM 10166 Genome Sequencing.</title>
        <authorList>
            <person name="Lai Q."/>
            <person name="Shao Z."/>
        </authorList>
    </citation>
    <scope>NUCLEOTIDE SEQUENCE [LARGE SCALE GENOMIC DNA]</scope>
    <source>
        <strain evidence="4 5">DSM 10166</strain>
    </source>
</reference>
<evidence type="ECO:0000259" key="3">
    <source>
        <dbReference type="Pfam" id="PF13778"/>
    </source>
</evidence>
<evidence type="ECO:0000313" key="5">
    <source>
        <dbReference type="Proteomes" id="UP000027432"/>
    </source>
</evidence>
<evidence type="ECO:0000256" key="2">
    <source>
        <dbReference type="SAM" id="SignalP"/>
    </source>
</evidence>
<dbReference type="eggNOG" id="ENOG5033B8F">
    <property type="taxonomic scope" value="Bacteria"/>
</dbReference>
<comment type="caution">
    <text evidence="4">The sequence shown here is derived from an EMBL/GenBank/DDBJ whole genome shotgun (WGS) entry which is preliminary data.</text>
</comment>
<dbReference type="InterPro" id="IPR025232">
    <property type="entry name" value="DUF4174"/>
</dbReference>
<feature type="chain" id="PRO_5001695298" description="DUF4174 domain-containing protein" evidence="2">
    <location>
        <begin position="31"/>
        <end position="150"/>
    </location>
</feature>
<keyword evidence="5" id="KW-1185">Reference proteome</keyword>
<dbReference type="EMBL" id="AUND01000001">
    <property type="protein sequence ID" value="KEO56542.1"/>
    <property type="molecule type" value="Genomic_DNA"/>
</dbReference>
<name>A0A074K4Q0_9RHOB</name>
<dbReference type="AlphaFoldDB" id="A0A074K4Q0"/>
<accession>A0A074K4Q0</accession>
<dbReference type="OrthoDB" id="7362103at2"/>
<proteinExistence type="predicted"/>
<organism evidence="4 5">
    <name type="scientific">Thioclava pacifica DSM 10166</name>
    <dbReference type="NCBI Taxonomy" id="1353537"/>
    <lineage>
        <taxon>Bacteria</taxon>
        <taxon>Pseudomonadati</taxon>
        <taxon>Pseudomonadota</taxon>
        <taxon>Alphaproteobacteria</taxon>
        <taxon>Rhodobacterales</taxon>
        <taxon>Paracoccaceae</taxon>
        <taxon>Thioclava</taxon>
    </lineage>
</organism>
<evidence type="ECO:0000313" key="4">
    <source>
        <dbReference type="EMBL" id="KEO56542.1"/>
    </source>
</evidence>
<evidence type="ECO:0000256" key="1">
    <source>
        <dbReference type="ARBA" id="ARBA00022729"/>
    </source>
</evidence>
<protein>
    <recommendedName>
        <fullName evidence="3">DUF4174 domain-containing protein</fullName>
    </recommendedName>
</protein>